<accession>A0A099I195</accession>
<dbReference type="Proteomes" id="UP001203972">
    <property type="component" value="Unassembled WGS sequence"/>
</dbReference>
<dbReference type="Proteomes" id="UP000030008">
    <property type="component" value="Unassembled WGS sequence"/>
</dbReference>
<keyword evidence="1" id="KW-0812">Transmembrane</keyword>
<reference evidence="3" key="3">
    <citation type="journal article" date="2022" name="Clin. Infect. Dis.">
        <title>Association between Clostridium innocuum and antibiotic-associated diarrhea in adults and children: A cross-sectional study and comparative genomics analysis.</title>
        <authorList>
            <person name="Cherny K.E."/>
            <person name="Muscat E.B."/>
            <person name="Balaji A."/>
            <person name="Mukherjee J."/>
            <person name="Ozer E.A."/>
            <person name="Angarone M.P."/>
            <person name="Hauser A.R."/>
            <person name="Sichel J.S."/>
            <person name="Amponsah E."/>
            <person name="Kociolek L.K."/>
        </authorList>
    </citation>
    <scope>NUCLEOTIDE SEQUENCE</scope>
    <source>
        <strain evidence="3">NU1-AC-029v</strain>
    </source>
</reference>
<gene>
    <name evidence="2" type="ORF">CIAN88_18520</name>
    <name evidence="4" type="ORF">GT664_08295</name>
    <name evidence="3" type="ORF">MKC95_07955</name>
</gene>
<keyword evidence="1" id="KW-0472">Membrane</keyword>
<name>A0A099I195_CLOIN</name>
<evidence type="ECO:0000313" key="5">
    <source>
        <dbReference type="Proteomes" id="UP000030008"/>
    </source>
</evidence>
<dbReference type="EMBL" id="WWTN01000011">
    <property type="protein sequence ID" value="MZH55757.1"/>
    <property type="molecule type" value="Genomic_DNA"/>
</dbReference>
<dbReference type="Proteomes" id="UP000604383">
    <property type="component" value="Unassembled WGS sequence"/>
</dbReference>
<dbReference type="InterPro" id="IPR006750">
    <property type="entry name" value="YdcZ"/>
</dbReference>
<feature type="transmembrane region" description="Helical" evidence="1">
    <location>
        <begin position="127"/>
        <end position="144"/>
    </location>
</feature>
<dbReference type="GO" id="GO:0005886">
    <property type="term" value="C:plasma membrane"/>
    <property type="evidence" value="ECO:0007669"/>
    <property type="project" value="TreeGrafter"/>
</dbReference>
<evidence type="ECO:0000313" key="3">
    <source>
        <dbReference type="EMBL" id="MCR0232699.1"/>
    </source>
</evidence>
<organism evidence="2 5">
    <name type="scientific">Clostridium innocuum</name>
    <dbReference type="NCBI Taxonomy" id="1522"/>
    <lineage>
        <taxon>Bacteria</taxon>
        <taxon>Bacillati</taxon>
        <taxon>Bacillota</taxon>
        <taxon>Clostridia</taxon>
        <taxon>Eubacteriales</taxon>
        <taxon>Clostridiaceae</taxon>
        <taxon>Clostridium</taxon>
    </lineage>
</organism>
<reference evidence="4" key="2">
    <citation type="journal article" date="2019" name="Nat. Med.">
        <title>A library of human gut bacterial isolates paired with longitudinal multiomics data enables mechanistic microbiome research.</title>
        <authorList>
            <person name="Poyet M."/>
            <person name="Groussin M."/>
            <person name="Gibbons S.M."/>
            <person name="Avila-Pacheco J."/>
            <person name="Jiang X."/>
            <person name="Kearney S.M."/>
            <person name="Perrotta A.R."/>
            <person name="Berdy B."/>
            <person name="Zhao S."/>
            <person name="Lieberman T.D."/>
            <person name="Swanson P.K."/>
            <person name="Smith M."/>
            <person name="Roesemann S."/>
            <person name="Alexander J.E."/>
            <person name="Rich S.A."/>
            <person name="Livny J."/>
            <person name="Vlamakis H."/>
            <person name="Clish C."/>
            <person name="Bullock K."/>
            <person name="Deik A."/>
            <person name="Scott J."/>
            <person name="Pierce K.A."/>
            <person name="Xavier R.J."/>
            <person name="Alm E.J."/>
        </authorList>
    </citation>
    <scope>NUCLEOTIDE SEQUENCE</scope>
    <source>
        <strain evidence="4">BIOML-A12</strain>
    </source>
</reference>
<dbReference type="AlphaFoldDB" id="A0A099I195"/>
<reference evidence="2 5" key="1">
    <citation type="submission" date="2014-08" db="EMBL/GenBank/DDBJ databases">
        <title>Clostridium innocuum, an unnegligible vancomycin-resistant pathogen causing extra-intestinal infections.</title>
        <authorList>
            <person name="Feng Y."/>
            <person name="Chiu C.-H."/>
        </authorList>
    </citation>
    <scope>NUCLEOTIDE SEQUENCE [LARGE SCALE GENOMIC DNA]</scope>
    <source>
        <strain evidence="2 5">AN88</strain>
    </source>
</reference>
<dbReference type="EMBL" id="JAKTMA010000011">
    <property type="protein sequence ID" value="MCR0232699.1"/>
    <property type="molecule type" value="Genomic_DNA"/>
</dbReference>
<feature type="transmembrane region" description="Helical" evidence="1">
    <location>
        <begin position="72"/>
        <end position="92"/>
    </location>
</feature>
<dbReference type="PANTHER" id="PTHR34821">
    <property type="entry name" value="INNER MEMBRANE PROTEIN YDCZ"/>
    <property type="match status" value="1"/>
</dbReference>
<proteinExistence type="predicted"/>
<dbReference type="SUPFAM" id="SSF103481">
    <property type="entry name" value="Multidrug resistance efflux transporter EmrE"/>
    <property type="match status" value="1"/>
</dbReference>
<dbReference type="Pfam" id="PF04657">
    <property type="entry name" value="DMT_YdcZ"/>
    <property type="match status" value="1"/>
</dbReference>
<dbReference type="InterPro" id="IPR037185">
    <property type="entry name" value="EmrE-like"/>
</dbReference>
<evidence type="ECO:0000313" key="2">
    <source>
        <dbReference type="EMBL" id="KGJ51754.1"/>
    </source>
</evidence>
<evidence type="ECO:0000256" key="1">
    <source>
        <dbReference type="SAM" id="Phobius"/>
    </source>
</evidence>
<feature type="transmembrane region" description="Helical" evidence="1">
    <location>
        <begin position="38"/>
        <end position="60"/>
    </location>
</feature>
<keyword evidence="1" id="KW-1133">Transmembrane helix</keyword>
<dbReference type="EMBL" id="JQIF01000097">
    <property type="protein sequence ID" value="KGJ51754.1"/>
    <property type="molecule type" value="Genomic_DNA"/>
</dbReference>
<comment type="caution">
    <text evidence="2">The sequence shown here is derived from an EMBL/GenBank/DDBJ whole genome shotgun (WGS) entry which is preliminary data.</text>
</comment>
<evidence type="ECO:0000313" key="4">
    <source>
        <dbReference type="EMBL" id="MZH55757.1"/>
    </source>
</evidence>
<dbReference type="RefSeq" id="WP_008817166.1">
    <property type="nucleotide sequence ID" value="NZ_AP025565.1"/>
</dbReference>
<dbReference type="PANTHER" id="PTHR34821:SF2">
    <property type="entry name" value="INNER MEMBRANE PROTEIN YDCZ"/>
    <property type="match status" value="1"/>
</dbReference>
<feature type="transmembrane region" description="Helical" evidence="1">
    <location>
        <begin position="98"/>
        <end position="120"/>
    </location>
</feature>
<protein>
    <submittedName>
        <fullName evidence="3">DMT family transporter</fullName>
    </submittedName>
    <submittedName>
        <fullName evidence="2">Membrane protein</fullName>
    </submittedName>
</protein>
<sequence>MSYIWSIFFALLAGVSIVLSRSVNALLAEKIGALSSSFFNYASGLLASLAFLLLFAPHISPALPQLMKNGNAILLMGGVIGVINIILLNRIVTRIPPLQLTLIVFVAQLASGMLLDYFLLDLFSMRKLIGCSIVVIGLLIHTYAQGKPAA</sequence>